<proteinExistence type="inferred from homology"/>
<dbReference type="PATRIC" id="fig|66969.6.peg.2625"/>
<dbReference type="Proteomes" id="UP000054729">
    <property type="component" value="Unassembled WGS sequence"/>
</dbReference>
<reference evidence="3 4" key="1">
    <citation type="submission" date="2015-11" db="EMBL/GenBank/DDBJ databases">
        <title>Genomic analysis of 38 Legionella species identifies large and diverse effector repertoires.</title>
        <authorList>
            <person name="Burstein D."/>
            <person name="Amaro F."/>
            <person name="Zusman T."/>
            <person name="Lifshitz Z."/>
            <person name="Cohen O."/>
            <person name="Gilbert J.A."/>
            <person name="Pupko T."/>
            <person name="Shuman H.A."/>
            <person name="Segal G."/>
        </authorList>
    </citation>
    <scope>NUCLEOTIDE SEQUENCE [LARGE SCALE GENOMIC DNA]</scope>
    <source>
        <strain evidence="3 4">ATCC 51914</strain>
    </source>
</reference>
<dbReference type="InterPro" id="IPR005346">
    <property type="entry name" value="RnfH"/>
</dbReference>
<dbReference type="InterPro" id="IPR037021">
    <property type="entry name" value="RnfH_sf"/>
</dbReference>
<evidence type="ECO:0000256" key="1">
    <source>
        <dbReference type="ARBA" id="ARBA00010645"/>
    </source>
</evidence>
<evidence type="ECO:0000313" key="3">
    <source>
        <dbReference type="EMBL" id="KTD75481.1"/>
    </source>
</evidence>
<dbReference type="PANTHER" id="PTHR37483">
    <property type="entry name" value="UPF0125 PROTEIN RATB"/>
    <property type="match status" value="1"/>
</dbReference>
<keyword evidence="4" id="KW-1185">Reference proteome</keyword>
<evidence type="ECO:0000256" key="2">
    <source>
        <dbReference type="HAMAP-Rule" id="MF_00460"/>
    </source>
</evidence>
<organism evidence="3 4">
    <name type="scientific">Legionella waltersii</name>
    <dbReference type="NCBI Taxonomy" id="66969"/>
    <lineage>
        <taxon>Bacteria</taxon>
        <taxon>Pseudomonadati</taxon>
        <taxon>Pseudomonadota</taxon>
        <taxon>Gammaproteobacteria</taxon>
        <taxon>Legionellales</taxon>
        <taxon>Legionellaceae</taxon>
        <taxon>Legionella</taxon>
    </lineage>
</organism>
<protein>
    <recommendedName>
        <fullName evidence="2">UPF0125 protein Lwal_2419</fullName>
    </recommendedName>
</protein>
<comment type="similarity">
    <text evidence="1 2">Belongs to the UPF0125 (RnfH) family.</text>
</comment>
<dbReference type="PANTHER" id="PTHR37483:SF1">
    <property type="entry name" value="UPF0125 PROTEIN RATB"/>
    <property type="match status" value="1"/>
</dbReference>
<name>A0A0W1A2M7_9GAMM</name>
<dbReference type="InterPro" id="IPR016155">
    <property type="entry name" value="Mopterin_synth/thiamin_S_b"/>
</dbReference>
<dbReference type="EMBL" id="LNZB01000056">
    <property type="protein sequence ID" value="KTD75481.1"/>
    <property type="molecule type" value="Genomic_DNA"/>
</dbReference>
<gene>
    <name evidence="3" type="primary">pasI</name>
    <name evidence="3" type="ORF">Lwal_2419</name>
</gene>
<dbReference type="RefSeq" id="WP_058481056.1">
    <property type="nucleotide sequence ID" value="NZ_CAAAIQ010000002.1"/>
</dbReference>
<dbReference type="HAMAP" id="MF_00460">
    <property type="entry name" value="UPF0125_RnfH"/>
    <property type="match status" value="1"/>
</dbReference>
<comment type="caution">
    <text evidence="3">The sequence shown here is derived from an EMBL/GenBank/DDBJ whole genome shotgun (WGS) entry which is preliminary data.</text>
</comment>
<dbReference type="Gene3D" id="3.10.20.280">
    <property type="entry name" value="RnfH-like"/>
    <property type="match status" value="1"/>
</dbReference>
<accession>A0A0W1A2M7</accession>
<dbReference type="STRING" id="66969.Lwal_2419"/>
<dbReference type="AlphaFoldDB" id="A0A0W1A2M7"/>
<sequence>MVQVELIYVPGSGSTVHMRLDLKDGATVEQALNQSNIYSICPETNGLAIGIYGKLVSNETTLKEGDRIELYRSLILDPKDKRRKVAQVKLKTKLANKKRD</sequence>
<dbReference type="Pfam" id="PF03658">
    <property type="entry name" value="Ub-RnfH"/>
    <property type="match status" value="1"/>
</dbReference>
<dbReference type="SUPFAM" id="SSF54285">
    <property type="entry name" value="MoaD/ThiS"/>
    <property type="match status" value="1"/>
</dbReference>
<dbReference type="OrthoDB" id="9796575at2"/>
<evidence type="ECO:0000313" key="4">
    <source>
        <dbReference type="Proteomes" id="UP000054729"/>
    </source>
</evidence>